<keyword evidence="2" id="KW-1185">Reference proteome</keyword>
<evidence type="ECO:0000313" key="1">
    <source>
        <dbReference type="EMBL" id="GJC80604.1"/>
    </source>
</evidence>
<sequence length="106" mass="11792">MYCDLYLHYIRAPFHRVGIEYAARPGNIMHGIQLYQAVQQGGLLLSSQKCRVLDAILESQGNSTFFVEDPPKSPEADFKNLFVQGSVSGAMGTEKEQQQTRGDIKG</sequence>
<comment type="caution">
    <text evidence="1">The sequence shown here is derived from an EMBL/GenBank/DDBJ whole genome shotgun (WGS) entry which is preliminary data.</text>
</comment>
<name>A0AA37LPY8_9PEZI</name>
<accession>A0AA37LPY8</accession>
<gene>
    <name evidence="1" type="ORF">ColLi_03442</name>
</gene>
<evidence type="ECO:0000313" key="2">
    <source>
        <dbReference type="Proteomes" id="UP001055172"/>
    </source>
</evidence>
<dbReference type="Proteomes" id="UP001055172">
    <property type="component" value="Unassembled WGS sequence"/>
</dbReference>
<dbReference type="EMBL" id="BPPX01000005">
    <property type="protein sequence ID" value="GJC80604.1"/>
    <property type="molecule type" value="Genomic_DNA"/>
</dbReference>
<dbReference type="AlphaFoldDB" id="A0AA37LPY8"/>
<reference evidence="1 2" key="1">
    <citation type="submission" date="2021-07" db="EMBL/GenBank/DDBJ databases">
        <title>Genome data of Colletotrichum spaethianum.</title>
        <authorList>
            <person name="Utami Y.D."/>
            <person name="Hiruma K."/>
        </authorList>
    </citation>
    <scope>NUCLEOTIDE SEQUENCE [LARGE SCALE GENOMIC DNA]</scope>
    <source>
        <strain evidence="1 2">MAFF 242679</strain>
    </source>
</reference>
<organism evidence="1 2">
    <name type="scientific">Colletotrichum liriopes</name>
    <dbReference type="NCBI Taxonomy" id="708192"/>
    <lineage>
        <taxon>Eukaryota</taxon>
        <taxon>Fungi</taxon>
        <taxon>Dikarya</taxon>
        <taxon>Ascomycota</taxon>
        <taxon>Pezizomycotina</taxon>
        <taxon>Sordariomycetes</taxon>
        <taxon>Hypocreomycetidae</taxon>
        <taxon>Glomerellales</taxon>
        <taxon>Glomerellaceae</taxon>
        <taxon>Colletotrichum</taxon>
        <taxon>Colletotrichum spaethianum species complex</taxon>
    </lineage>
</organism>
<proteinExistence type="predicted"/>
<protein>
    <submittedName>
        <fullName evidence="1">Uncharacterized protein</fullName>
    </submittedName>
</protein>